<dbReference type="InterPro" id="IPR050574">
    <property type="entry name" value="HPF/YfiA_ribosome-assoc"/>
</dbReference>
<feature type="compositionally biased region" description="Basic residues" evidence="2">
    <location>
        <begin position="88"/>
        <end position="99"/>
    </location>
</feature>
<dbReference type="Proteomes" id="UP000317716">
    <property type="component" value="Unassembled WGS sequence"/>
</dbReference>
<evidence type="ECO:0000313" key="3">
    <source>
        <dbReference type="EMBL" id="TMQ56763.1"/>
    </source>
</evidence>
<dbReference type="GO" id="GO:0043024">
    <property type="term" value="F:ribosomal small subunit binding"/>
    <property type="evidence" value="ECO:0007669"/>
    <property type="project" value="TreeGrafter"/>
</dbReference>
<dbReference type="InterPro" id="IPR036567">
    <property type="entry name" value="RHF-like"/>
</dbReference>
<keyword evidence="1" id="KW-0810">Translation regulation</keyword>
<gene>
    <name evidence="3" type="primary">raiA</name>
    <name evidence="3" type="ORF">E6K72_04465</name>
</gene>
<dbReference type="GO" id="GO:0045900">
    <property type="term" value="P:negative regulation of translational elongation"/>
    <property type="evidence" value="ECO:0007669"/>
    <property type="project" value="TreeGrafter"/>
</dbReference>
<dbReference type="EMBL" id="VBOS01000150">
    <property type="protein sequence ID" value="TMQ56763.1"/>
    <property type="molecule type" value="Genomic_DNA"/>
</dbReference>
<protein>
    <submittedName>
        <fullName evidence="3">Ribosome-associated translation inhibitor RaiA</fullName>
    </submittedName>
</protein>
<dbReference type="InterPro" id="IPR003489">
    <property type="entry name" value="RHF/RaiA"/>
</dbReference>
<dbReference type="Pfam" id="PF02482">
    <property type="entry name" value="Ribosomal_S30AE"/>
    <property type="match status" value="1"/>
</dbReference>
<dbReference type="AlphaFoldDB" id="A0A538SZF5"/>
<name>A0A538SZF5_UNCEI</name>
<accession>A0A538SZF5</accession>
<dbReference type="Gene3D" id="3.30.160.100">
    <property type="entry name" value="Ribosome hibernation promotion factor-like"/>
    <property type="match status" value="1"/>
</dbReference>
<dbReference type="CDD" id="cd00552">
    <property type="entry name" value="RaiA"/>
    <property type="match status" value="1"/>
</dbReference>
<dbReference type="PANTHER" id="PTHR33231">
    <property type="entry name" value="30S RIBOSOMAL PROTEIN"/>
    <property type="match status" value="1"/>
</dbReference>
<evidence type="ECO:0000256" key="2">
    <source>
        <dbReference type="SAM" id="MobiDB-lite"/>
    </source>
</evidence>
<dbReference type="PANTHER" id="PTHR33231:SF1">
    <property type="entry name" value="30S RIBOSOMAL PROTEIN"/>
    <property type="match status" value="1"/>
</dbReference>
<comment type="caution">
    <text evidence="3">The sequence shown here is derived from an EMBL/GenBank/DDBJ whole genome shotgun (WGS) entry which is preliminary data.</text>
</comment>
<evidence type="ECO:0000256" key="1">
    <source>
        <dbReference type="ARBA" id="ARBA00022845"/>
    </source>
</evidence>
<evidence type="ECO:0000313" key="4">
    <source>
        <dbReference type="Proteomes" id="UP000317716"/>
    </source>
</evidence>
<proteinExistence type="predicted"/>
<dbReference type="GO" id="GO:0022627">
    <property type="term" value="C:cytosolic small ribosomal subunit"/>
    <property type="evidence" value="ECO:0007669"/>
    <property type="project" value="TreeGrafter"/>
</dbReference>
<organism evidence="3 4">
    <name type="scientific">Eiseniibacteriota bacterium</name>
    <dbReference type="NCBI Taxonomy" id="2212470"/>
    <lineage>
        <taxon>Bacteria</taxon>
        <taxon>Candidatus Eiseniibacteriota</taxon>
    </lineage>
</organism>
<reference evidence="3 4" key="1">
    <citation type="journal article" date="2019" name="Nat. Microbiol.">
        <title>Mediterranean grassland soil C-N compound turnover is dependent on rainfall and depth, and is mediated by genomically divergent microorganisms.</title>
        <authorList>
            <person name="Diamond S."/>
            <person name="Andeer P.F."/>
            <person name="Li Z."/>
            <person name="Crits-Christoph A."/>
            <person name="Burstein D."/>
            <person name="Anantharaman K."/>
            <person name="Lane K.R."/>
            <person name="Thomas B.C."/>
            <person name="Pan C."/>
            <person name="Northen T.R."/>
            <person name="Banfield J.F."/>
        </authorList>
    </citation>
    <scope>NUCLEOTIDE SEQUENCE [LARGE SCALE GENOMIC DNA]</scope>
    <source>
        <strain evidence="3">WS_2</strain>
    </source>
</reference>
<dbReference type="SUPFAM" id="SSF69754">
    <property type="entry name" value="Ribosome binding protein Y (YfiA homologue)"/>
    <property type="match status" value="1"/>
</dbReference>
<feature type="region of interest" description="Disordered" evidence="2">
    <location>
        <begin position="87"/>
        <end position="123"/>
    </location>
</feature>
<dbReference type="NCBIfam" id="TIGR00741">
    <property type="entry name" value="yfiA"/>
    <property type="match status" value="1"/>
</dbReference>
<sequence>MEIHTTTRHCELDQEVRLHAQQRLEKLGKFARDIREAHLTVTAERYRHSAEITLRLNHHELVSREEATEPRIAIDLAADSLEHQLRRFKEKRVGRKRGPKGGDGRSPAGNDGPTPGEESPGED</sequence>